<feature type="compositionally biased region" description="Basic residues" evidence="1">
    <location>
        <begin position="617"/>
        <end position="633"/>
    </location>
</feature>
<feature type="compositionally biased region" description="Low complexity" evidence="1">
    <location>
        <begin position="192"/>
        <end position="205"/>
    </location>
</feature>
<feature type="region of interest" description="Disordered" evidence="1">
    <location>
        <begin position="441"/>
        <end position="525"/>
    </location>
</feature>
<dbReference type="AlphaFoldDB" id="A0A3S1BIX8"/>
<reference evidence="2 3" key="1">
    <citation type="submission" date="2019-01" db="EMBL/GenBank/DDBJ databases">
        <title>A draft genome assembly of the solar-powered sea slug Elysia chlorotica.</title>
        <authorList>
            <person name="Cai H."/>
            <person name="Li Q."/>
            <person name="Fang X."/>
            <person name="Li J."/>
            <person name="Curtis N.E."/>
            <person name="Altenburger A."/>
            <person name="Shibata T."/>
            <person name="Feng M."/>
            <person name="Maeda T."/>
            <person name="Schwartz J.A."/>
            <person name="Shigenobu S."/>
            <person name="Lundholm N."/>
            <person name="Nishiyama T."/>
            <person name="Yang H."/>
            <person name="Hasebe M."/>
            <person name="Li S."/>
            <person name="Pierce S.K."/>
            <person name="Wang J."/>
        </authorList>
    </citation>
    <scope>NUCLEOTIDE SEQUENCE [LARGE SCALE GENOMIC DNA]</scope>
    <source>
        <strain evidence="2">EC2010</strain>
        <tissue evidence="2">Whole organism of an adult</tissue>
    </source>
</reference>
<evidence type="ECO:0000313" key="3">
    <source>
        <dbReference type="Proteomes" id="UP000271974"/>
    </source>
</evidence>
<proteinExistence type="predicted"/>
<feature type="compositionally biased region" description="Basic and acidic residues" evidence="1">
    <location>
        <begin position="675"/>
        <end position="686"/>
    </location>
</feature>
<evidence type="ECO:0000256" key="1">
    <source>
        <dbReference type="SAM" id="MobiDB-lite"/>
    </source>
</evidence>
<comment type="caution">
    <text evidence="2">The sequence shown here is derived from an EMBL/GenBank/DDBJ whole genome shotgun (WGS) entry which is preliminary data.</text>
</comment>
<dbReference type="EMBL" id="RQTK01000317">
    <property type="protein sequence ID" value="RUS81872.1"/>
    <property type="molecule type" value="Genomic_DNA"/>
</dbReference>
<feature type="region of interest" description="Disordered" evidence="1">
    <location>
        <begin position="567"/>
        <end position="703"/>
    </location>
</feature>
<feature type="region of interest" description="Disordered" evidence="1">
    <location>
        <begin position="178"/>
        <end position="211"/>
    </location>
</feature>
<feature type="compositionally biased region" description="Basic residues" evidence="1">
    <location>
        <begin position="178"/>
        <end position="191"/>
    </location>
</feature>
<evidence type="ECO:0000313" key="2">
    <source>
        <dbReference type="EMBL" id="RUS81872.1"/>
    </source>
</evidence>
<feature type="compositionally biased region" description="Basic and acidic residues" evidence="1">
    <location>
        <begin position="598"/>
        <end position="611"/>
    </location>
</feature>
<accession>A0A3S1BIX8</accession>
<organism evidence="2 3">
    <name type="scientific">Elysia chlorotica</name>
    <name type="common">Eastern emerald elysia</name>
    <name type="synonym">Sea slug</name>
    <dbReference type="NCBI Taxonomy" id="188477"/>
    <lineage>
        <taxon>Eukaryota</taxon>
        <taxon>Metazoa</taxon>
        <taxon>Spiralia</taxon>
        <taxon>Lophotrochozoa</taxon>
        <taxon>Mollusca</taxon>
        <taxon>Gastropoda</taxon>
        <taxon>Heterobranchia</taxon>
        <taxon>Euthyneura</taxon>
        <taxon>Panpulmonata</taxon>
        <taxon>Sacoglossa</taxon>
        <taxon>Placobranchoidea</taxon>
        <taxon>Plakobranchidae</taxon>
        <taxon>Elysia</taxon>
    </lineage>
</organism>
<feature type="compositionally biased region" description="Acidic residues" evidence="1">
    <location>
        <begin position="571"/>
        <end position="583"/>
    </location>
</feature>
<dbReference type="OrthoDB" id="6163132at2759"/>
<feature type="compositionally biased region" description="Basic and acidic residues" evidence="1">
    <location>
        <begin position="509"/>
        <end position="519"/>
    </location>
</feature>
<feature type="compositionally biased region" description="Basic residues" evidence="1">
    <location>
        <begin position="448"/>
        <end position="464"/>
    </location>
</feature>
<sequence>MRRRTYCRARSTSAGCPPGCCLPCCAPRRRRSPRVNRCAFVPPPAKTTTRYCGDPCSPPPPRCTPKRVFGSRCRRPSRPRASMCCTPCPPRNRPTLCSPCTYSRPFHALTSNLFSSTNPCRPKKCGPLDPCVPSVTRRFDQRPTRKKCDPCVFPSPNSLPSPGCCEVGKTIRPTCKIRKSRRSASPKRRSGRSSCGSSYCESPCSKSPAAGRCRDCGYSPCSCDKSSEKGHQEQVNCPSYEDASKGPTSWFLKKSEKCGKTKSPNEPHFCPWEAEVTVTGTVRGHCTSTAEEVAKRLTGKFSSRGHRYTTCKKSPTKCGQSNDKCKPQKMALGYLDDGTKLDFSRNRCEDYGEDTAESRECCVKGRTNNAKTDATVSANRWRLSRDHSHGSQRRHSSRGHLDFATAYIGRSRDESKDKHAQFEEIRQDEVYPISHRKYCRASETADHRSRHSHHGRHRYSRARIHSVVSDSDQSSYITAPESIEMSRRHPNSWRDADDYLHSRRKGRRKDVELPTDKSRLPGGSSCRREAWWGRHNYHRTRLDDNNYYNDDEEEDDAEGDVINFKLVCDDNGNDSDNVSDNDDIDKVNPQPSPPQRRFVMERGARTSDRRSLSPATHSRRSSWSRAPRTHRHWAQTSGAARHVPDLAQLHVDASSGQSSDGEWERGRSSSRFYSKARDRLRGESVHQSKYMNHRKRVSYEKGL</sequence>
<feature type="compositionally biased region" description="Basic and acidic residues" evidence="1">
    <location>
        <begin position="484"/>
        <end position="501"/>
    </location>
</feature>
<dbReference type="Proteomes" id="UP000271974">
    <property type="component" value="Unassembled WGS sequence"/>
</dbReference>
<name>A0A3S1BIX8_ELYCH</name>
<keyword evidence="3" id="KW-1185">Reference proteome</keyword>
<protein>
    <submittedName>
        <fullName evidence="2">Uncharacterized protein</fullName>
    </submittedName>
</protein>
<gene>
    <name evidence="2" type="ORF">EGW08_010395</name>
</gene>
<feature type="compositionally biased region" description="Polar residues" evidence="1">
    <location>
        <begin position="468"/>
        <end position="477"/>
    </location>
</feature>